<dbReference type="InterPro" id="IPR034627">
    <property type="entry name" value="Irc6"/>
</dbReference>
<dbReference type="Gene3D" id="3.40.50.11960">
    <property type="match status" value="1"/>
</dbReference>
<evidence type="ECO:0000256" key="2">
    <source>
        <dbReference type="ARBA" id="ARBA00007973"/>
    </source>
</evidence>
<dbReference type="PANTHER" id="PTHR28043:SF1">
    <property type="entry name" value="INCREASED RECOMBINATION CENTERS PROTEIN 6"/>
    <property type="match status" value="1"/>
</dbReference>
<evidence type="ECO:0000256" key="1">
    <source>
        <dbReference type="ARBA" id="ARBA00002976"/>
    </source>
</evidence>
<comment type="function">
    <text evidence="1">Involved in gross chromosomal rearrangements (GCRs) and telomere healing.</text>
</comment>
<dbReference type="GO" id="GO:0016192">
    <property type="term" value="P:vesicle-mediated transport"/>
    <property type="evidence" value="ECO:0007669"/>
    <property type="project" value="InterPro"/>
</dbReference>
<keyword evidence="6" id="KW-1185">Reference proteome</keyword>
<evidence type="ECO:0000256" key="4">
    <source>
        <dbReference type="ARBA" id="ARBA00022447"/>
    </source>
</evidence>
<dbReference type="PANTHER" id="PTHR28043">
    <property type="entry name" value="INCREASED RECOMBINATION CENTERS PROTEIN 6"/>
    <property type="match status" value="1"/>
</dbReference>
<dbReference type="AlphaFoldDB" id="J7S5W1"/>
<proteinExistence type="inferred from homology"/>
<sequence>MRDKVLVVLEERGAQNTRWLTDVFGDGITGETPIYSDLTWTTKYYSETFDLYVDEYDDLDEWIEEFTSDDCAVLRDALAGVILVRTGIATGDHHSQRIANSLSTDDMFLVWLDKRESVDDRELPLPWEVVQLEETARDRELNEKSGAARLKEILDVHTWPGTDRLEQEPADMDELITLMREARLRCQDMSDDEESQRYAMSLAEQIAKRI</sequence>
<protein>
    <recommendedName>
        <fullName evidence="3">Increased recombination centers protein 6</fullName>
    </recommendedName>
</protein>
<evidence type="ECO:0000256" key="3">
    <source>
        <dbReference type="ARBA" id="ARBA00015902"/>
    </source>
</evidence>
<dbReference type="GO" id="GO:0030674">
    <property type="term" value="F:protein-macromolecule adaptor activity"/>
    <property type="evidence" value="ECO:0007669"/>
    <property type="project" value="TreeGrafter"/>
</dbReference>
<comment type="similarity">
    <text evidence="2">Belongs to the IRC6 family.</text>
</comment>
<dbReference type="OrthoDB" id="10261384at2759"/>
<dbReference type="EMBL" id="HE978317">
    <property type="protein sequence ID" value="CCK70039.1"/>
    <property type="molecule type" value="Genomic_DNA"/>
</dbReference>
<dbReference type="RefSeq" id="XP_022464285.1">
    <property type="nucleotide sequence ID" value="XM_022607717.1"/>
</dbReference>
<gene>
    <name evidence="5" type="primary">KNAG0D02900</name>
    <name evidence="5" type="ordered locus">KNAG_0D02900</name>
</gene>
<keyword evidence="4" id="KW-0160">Chromosomal rearrangement</keyword>
<dbReference type="Proteomes" id="UP000006310">
    <property type="component" value="Chromosome 4"/>
</dbReference>
<dbReference type="GeneID" id="34525728"/>
<dbReference type="STRING" id="1071383.J7S5W1"/>
<dbReference type="HOGENOM" id="CLU_079666_0_0_1"/>
<reference evidence="6" key="2">
    <citation type="submission" date="2012-08" db="EMBL/GenBank/DDBJ databases">
        <title>Genome sequence of Kazachstania naganishii.</title>
        <authorList>
            <person name="Gordon J.L."/>
            <person name="Armisen D."/>
            <person name="Proux-Wera E."/>
            <person name="OhEigeartaigh S.S."/>
            <person name="Byrne K.P."/>
            <person name="Wolfe K.H."/>
        </authorList>
    </citation>
    <scope>NUCLEOTIDE SEQUENCE [LARGE SCALE GENOMIC DNA]</scope>
    <source>
        <strain evidence="6">ATCC MYA-139 / BCRC 22969 / CBS 8797 / CCRC 22969 / KCTC 17520 / NBRC 10181 / NCYC 3082</strain>
    </source>
</reference>
<accession>J7S5W1</accession>
<dbReference type="eggNOG" id="ENOG502S7AE">
    <property type="taxonomic scope" value="Eukaryota"/>
</dbReference>
<dbReference type="OMA" id="GMESACT"/>
<name>J7S5W1_HUIN7</name>
<dbReference type="KEGG" id="kng:KNAG_0D02900"/>
<reference evidence="5 6" key="1">
    <citation type="journal article" date="2011" name="Proc. Natl. Acad. Sci. U.S.A.">
        <title>Evolutionary erosion of yeast sex chromosomes by mating-type switching accidents.</title>
        <authorList>
            <person name="Gordon J.L."/>
            <person name="Armisen D."/>
            <person name="Proux-Wera E."/>
            <person name="Oheigeartaigh S.S."/>
            <person name="Byrne K.P."/>
            <person name="Wolfe K.H."/>
        </authorList>
    </citation>
    <scope>NUCLEOTIDE SEQUENCE [LARGE SCALE GENOMIC DNA]</scope>
    <source>
        <strain evidence="6">ATCC MYA-139 / BCRC 22969 / CBS 8797 / CCRC 22969 / KCTC 17520 / NBRC 10181 / NCYC 3082</strain>
    </source>
</reference>
<organism evidence="5 6">
    <name type="scientific">Huiozyma naganishii (strain ATCC MYA-139 / BCRC 22969 / CBS 8797 / KCTC 17520 / NBRC 10181 / NCYC 3082 / Yp74L-3)</name>
    <name type="common">Yeast</name>
    <name type="synonym">Kazachstania naganishii</name>
    <dbReference type="NCBI Taxonomy" id="1071383"/>
    <lineage>
        <taxon>Eukaryota</taxon>
        <taxon>Fungi</taxon>
        <taxon>Dikarya</taxon>
        <taxon>Ascomycota</taxon>
        <taxon>Saccharomycotina</taxon>
        <taxon>Saccharomycetes</taxon>
        <taxon>Saccharomycetales</taxon>
        <taxon>Saccharomycetaceae</taxon>
        <taxon>Huiozyma</taxon>
    </lineage>
</organism>
<evidence type="ECO:0000313" key="6">
    <source>
        <dbReference type="Proteomes" id="UP000006310"/>
    </source>
</evidence>
<evidence type="ECO:0000313" key="5">
    <source>
        <dbReference type="EMBL" id="CCK70039.1"/>
    </source>
</evidence>